<dbReference type="EMBL" id="JAQQWK010000001">
    <property type="protein sequence ID" value="KAK8054935.1"/>
    <property type="molecule type" value="Genomic_DNA"/>
</dbReference>
<evidence type="ECO:0000313" key="4">
    <source>
        <dbReference type="EMBL" id="KAK8054935.1"/>
    </source>
</evidence>
<keyword evidence="1" id="KW-0479">Metal-binding</keyword>
<evidence type="ECO:0000313" key="5">
    <source>
        <dbReference type="Proteomes" id="UP001444661"/>
    </source>
</evidence>
<reference evidence="4 5" key="1">
    <citation type="submission" date="2023-01" db="EMBL/GenBank/DDBJ databases">
        <title>Analysis of 21 Apiospora genomes using comparative genomics revels a genus with tremendous synthesis potential of carbohydrate active enzymes and secondary metabolites.</title>
        <authorList>
            <person name="Sorensen T."/>
        </authorList>
    </citation>
    <scope>NUCLEOTIDE SEQUENCE [LARGE SCALE GENOMIC DNA]</scope>
    <source>
        <strain evidence="4 5">CBS 33761</strain>
    </source>
</reference>
<feature type="compositionally biased region" description="Basic and acidic residues" evidence="2">
    <location>
        <begin position="245"/>
        <end position="255"/>
    </location>
</feature>
<sequence>MPVEMADASDSAHNNDPEQPKAEHVSDIFASLMETFGSVLLKLDGDSEISDSPILEAAYEQCTRLKVWGLQNRVSAPNGAPGSLGGLLKEQPEVEQLVFEVLRDANAWLSKILQGVEEGGAMVLGETSSRLEGDSDTSSTSSSDSSTAPGLVTYLKRTFENVGELYRLQSLLRKPRMKGKYLHSGQPRPDLPGYQQDYQHVRQKLDDWQRNFDSDADEQEKPESEAKPESHAEPDEDPGVSPDSLHQRQQAEEKSQGLTDILCRRLASANSKRRKQLKYWQSHPYHHLPIQDISGGGLYQSQPAKRLPVAKGITKEAVTDNDAPMSEKVPTTVHSFSTAPRSAILIAEKSEAVDNGVARTTYQPSVVGTGPRTTMRVPDVPQITGGGGATKCPYCQVPLSSEILANRENWKRHVFRDLRPYVCTARSCTDPEKQFAARYDWIYHERQLHHRQWDCSECSEVFESRDAFLSHTYRSHGGDWTERQIAILASMRERAKDDTAWSDCPLCLSAMQHLKLFEHVAGHLEEIALFSLPRDAVSTEEDEGISNEAREDITRYSSESDRNSWSLFAH</sequence>
<evidence type="ECO:0000259" key="3">
    <source>
        <dbReference type="PROSITE" id="PS50157"/>
    </source>
</evidence>
<comment type="caution">
    <text evidence="4">The sequence shown here is derived from an EMBL/GenBank/DDBJ whole genome shotgun (WGS) entry which is preliminary data.</text>
</comment>
<dbReference type="Pfam" id="PF26082">
    <property type="entry name" value="zf-C2H2_AcuF"/>
    <property type="match status" value="1"/>
</dbReference>
<feature type="compositionally biased region" description="Low complexity" evidence="2">
    <location>
        <begin position="136"/>
        <end position="147"/>
    </location>
</feature>
<evidence type="ECO:0000256" key="2">
    <source>
        <dbReference type="SAM" id="MobiDB-lite"/>
    </source>
</evidence>
<keyword evidence="1" id="KW-0862">Zinc</keyword>
<dbReference type="SMART" id="SM00355">
    <property type="entry name" value="ZnF_C2H2"/>
    <property type="match status" value="2"/>
</dbReference>
<keyword evidence="1" id="KW-0863">Zinc-finger</keyword>
<proteinExistence type="predicted"/>
<dbReference type="Proteomes" id="UP001444661">
    <property type="component" value="Unassembled WGS sequence"/>
</dbReference>
<dbReference type="InterPro" id="IPR013087">
    <property type="entry name" value="Znf_C2H2_type"/>
</dbReference>
<feature type="compositionally biased region" description="Basic and acidic residues" evidence="2">
    <location>
        <begin position="13"/>
        <end position="23"/>
    </location>
</feature>
<feature type="compositionally biased region" description="Basic and acidic residues" evidence="2">
    <location>
        <begin position="213"/>
        <end position="233"/>
    </location>
</feature>
<gene>
    <name evidence="4" type="ORF">PG993_000162</name>
</gene>
<feature type="region of interest" description="Disordered" evidence="2">
    <location>
        <begin position="540"/>
        <end position="570"/>
    </location>
</feature>
<dbReference type="PROSITE" id="PS00028">
    <property type="entry name" value="ZINC_FINGER_C2H2_1"/>
    <property type="match status" value="1"/>
</dbReference>
<feature type="region of interest" description="Disordered" evidence="2">
    <location>
        <begin position="213"/>
        <end position="259"/>
    </location>
</feature>
<feature type="compositionally biased region" description="Basic and acidic residues" evidence="2">
    <location>
        <begin position="548"/>
        <end position="562"/>
    </location>
</feature>
<dbReference type="PANTHER" id="PTHR35391:SF7">
    <property type="entry name" value="C2H2-TYPE DOMAIN-CONTAINING PROTEIN"/>
    <property type="match status" value="1"/>
</dbReference>
<feature type="region of interest" description="Disordered" evidence="2">
    <location>
        <begin position="129"/>
        <end position="149"/>
    </location>
</feature>
<dbReference type="PANTHER" id="PTHR35391">
    <property type="entry name" value="C2H2-TYPE DOMAIN-CONTAINING PROTEIN-RELATED"/>
    <property type="match status" value="1"/>
</dbReference>
<dbReference type="PROSITE" id="PS50157">
    <property type="entry name" value="ZINC_FINGER_C2H2_2"/>
    <property type="match status" value="1"/>
</dbReference>
<keyword evidence="5" id="KW-1185">Reference proteome</keyword>
<feature type="region of interest" description="Disordered" evidence="2">
    <location>
        <begin position="1"/>
        <end position="23"/>
    </location>
</feature>
<dbReference type="InterPro" id="IPR058925">
    <property type="entry name" value="zf-C2H2_AcuF"/>
</dbReference>
<protein>
    <recommendedName>
        <fullName evidence="3">C2H2-type domain-containing protein</fullName>
    </recommendedName>
</protein>
<evidence type="ECO:0000256" key="1">
    <source>
        <dbReference type="PROSITE-ProRule" id="PRU00042"/>
    </source>
</evidence>
<feature type="domain" description="C2H2-type" evidence="3">
    <location>
        <begin position="453"/>
        <end position="481"/>
    </location>
</feature>
<accession>A0ABR1UA14</accession>
<organism evidence="4 5">
    <name type="scientific">Apiospora rasikravindrae</name>
    <dbReference type="NCBI Taxonomy" id="990691"/>
    <lineage>
        <taxon>Eukaryota</taxon>
        <taxon>Fungi</taxon>
        <taxon>Dikarya</taxon>
        <taxon>Ascomycota</taxon>
        <taxon>Pezizomycotina</taxon>
        <taxon>Sordariomycetes</taxon>
        <taxon>Xylariomycetidae</taxon>
        <taxon>Amphisphaeriales</taxon>
        <taxon>Apiosporaceae</taxon>
        <taxon>Apiospora</taxon>
    </lineage>
</organism>
<name>A0ABR1UA14_9PEZI</name>